<organism evidence="1 2">
    <name type="scientific">Leadbetterella byssophila (strain DSM 17132 / JCM 16389 / KACC 11308 / NBRC 106382 / 4M15)</name>
    <dbReference type="NCBI Taxonomy" id="649349"/>
    <lineage>
        <taxon>Bacteria</taxon>
        <taxon>Pseudomonadati</taxon>
        <taxon>Bacteroidota</taxon>
        <taxon>Cytophagia</taxon>
        <taxon>Cytophagales</taxon>
        <taxon>Leadbetterellaceae</taxon>
        <taxon>Leadbetterella</taxon>
    </lineage>
</organism>
<dbReference type="STRING" id="649349.Lbys_2019"/>
<reference key="1">
    <citation type="submission" date="2010-11" db="EMBL/GenBank/DDBJ databases">
        <title>The complete genome of Leadbetterella byssophila DSM 17132.</title>
        <authorList>
            <consortium name="US DOE Joint Genome Institute (JGI-PGF)"/>
            <person name="Lucas S."/>
            <person name="Copeland A."/>
            <person name="Lapidus A."/>
            <person name="Glavina del Rio T."/>
            <person name="Dalin E."/>
            <person name="Tice H."/>
            <person name="Bruce D."/>
            <person name="Goodwin L."/>
            <person name="Pitluck S."/>
            <person name="Kyrpides N."/>
            <person name="Mavromatis K."/>
            <person name="Ivanova N."/>
            <person name="Teshima H."/>
            <person name="Brettin T."/>
            <person name="Detter J.C."/>
            <person name="Han C."/>
            <person name="Tapia R."/>
            <person name="Land M."/>
            <person name="Hauser L."/>
            <person name="Markowitz V."/>
            <person name="Cheng J.-F."/>
            <person name="Hugenholtz P."/>
            <person name="Woyke T."/>
            <person name="Wu D."/>
            <person name="Tindall B."/>
            <person name="Pomrenke H.G."/>
            <person name="Brambilla E."/>
            <person name="Klenk H.-P."/>
            <person name="Eisen J.A."/>
        </authorList>
    </citation>
    <scope>NUCLEOTIDE SEQUENCE [LARGE SCALE GENOMIC DNA]</scope>
    <source>
        <strain>DSM 17132</strain>
    </source>
</reference>
<name>E4RT07_LEAB4</name>
<evidence type="ECO:0000313" key="1">
    <source>
        <dbReference type="EMBL" id="ADQ17715.1"/>
    </source>
</evidence>
<gene>
    <name evidence="1" type="ordered locus">Lbys_2019</name>
</gene>
<dbReference type="KEGG" id="lby:Lbys_2019"/>
<dbReference type="OrthoDB" id="982713at2"/>
<protein>
    <submittedName>
        <fullName evidence="1">Uncharacterized protein</fullName>
    </submittedName>
</protein>
<reference evidence="1 2" key="2">
    <citation type="journal article" date="2011" name="Stand. Genomic Sci.">
        <title>Complete genome sequence of Leadbetterella byssophila type strain (4M15).</title>
        <authorList>
            <person name="Abt B."/>
            <person name="Teshima H."/>
            <person name="Lucas S."/>
            <person name="Lapidus A."/>
            <person name="Del Rio T.G."/>
            <person name="Nolan M."/>
            <person name="Tice H."/>
            <person name="Cheng J.F."/>
            <person name="Pitluck S."/>
            <person name="Liolios K."/>
            <person name="Pagani I."/>
            <person name="Ivanova N."/>
            <person name="Mavromatis K."/>
            <person name="Pati A."/>
            <person name="Tapia R."/>
            <person name="Han C."/>
            <person name="Goodwin L."/>
            <person name="Chen A."/>
            <person name="Palaniappan K."/>
            <person name="Land M."/>
            <person name="Hauser L."/>
            <person name="Chang Y.J."/>
            <person name="Jeffries C.D."/>
            <person name="Rohde M."/>
            <person name="Goker M."/>
            <person name="Tindall B.J."/>
            <person name="Detter J.C."/>
            <person name="Woyke T."/>
            <person name="Bristow J."/>
            <person name="Eisen J.A."/>
            <person name="Markowitz V."/>
            <person name="Hugenholtz P."/>
            <person name="Klenk H.P."/>
            <person name="Kyrpides N.C."/>
        </authorList>
    </citation>
    <scope>NUCLEOTIDE SEQUENCE [LARGE SCALE GENOMIC DNA]</scope>
    <source>
        <strain evidence="2">DSM 17132 / JCM 16389 / KACC 11308 / NBRC 106382 / 4M15</strain>
    </source>
</reference>
<dbReference type="HOGENOM" id="CLU_196685_0_0_10"/>
<dbReference type="EMBL" id="CP002305">
    <property type="protein sequence ID" value="ADQ17715.1"/>
    <property type="molecule type" value="Genomic_DNA"/>
</dbReference>
<dbReference type="Proteomes" id="UP000007435">
    <property type="component" value="Chromosome"/>
</dbReference>
<evidence type="ECO:0000313" key="2">
    <source>
        <dbReference type="Proteomes" id="UP000007435"/>
    </source>
</evidence>
<accession>E4RT07</accession>
<sequence length="78" mass="9352">MIQTFTSTQNEIIRYVYHETSPSENEWIEEQIAGDTDNLDFYLDCLQIKEEMDQIRLVPQDQTLERIFSYSRNYKPAV</sequence>
<dbReference type="RefSeq" id="WP_013408761.1">
    <property type="nucleotide sequence ID" value="NC_014655.1"/>
</dbReference>
<dbReference type="AlphaFoldDB" id="E4RT07"/>
<keyword evidence="2" id="KW-1185">Reference proteome</keyword>
<proteinExistence type="predicted"/>